<feature type="transmembrane region" description="Helical" evidence="1">
    <location>
        <begin position="111"/>
        <end position="128"/>
    </location>
</feature>
<dbReference type="HOGENOM" id="CLU_1692286_0_0_5"/>
<proteinExistence type="predicted"/>
<reference evidence="2 3" key="1">
    <citation type="journal article" date="2014" name="Front. Genet.">
        <title>Genome and metabolic network of "Candidatus Phaeomarinobacter ectocarpi" Ec32, a new candidate genus of Alphaproteobacteria frequently associated with brown algae.</title>
        <authorList>
            <person name="Dittami S.M."/>
            <person name="Barbeyron T."/>
            <person name="Boyen C."/>
            <person name="Cambefort J."/>
            <person name="Collet G."/>
            <person name="Delage L."/>
            <person name="Gobet A."/>
            <person name="Groisillier A."/>
            <person name="Leblanc C."/>
            <person name="Michel G."/>
            <person name="Scornet D."/>
            <person name="Siegel A."/>
            <person name="Tapia J.E."/>
            <person name="Tonon T."/>
        </authorList>
    </citation>
    <scope>NUCLEOTIDE SEQUENCE [LARGE SCALE GENOMIC DNA]</scope>
    <source>
        <strain evidence="2 3">Ec32</strain>
    </source>
</reference>
<feature type="transmembrane region" description="Helical" evidence="1">
    <location>
        <begin position="60"/>
        <end position="76"/>
    </location>
</feature>
<keyword evidence="1" id="KW-0472">Membrane</keyword>
<dbReference type="OrthoDB" id="7619983at2"/>
<dbReference type="AlphaFoldDB" id="X5MH74"/>
<feature type="transmembrane region" description="Helical" evidence="1">
    <location>
        <begin position="82"/>
        <end position="99"/>
    </location>
</feature>
<dbReference type="KEGG" id="pect:BN1012_Phect2776"/>
<dbReference type="STRING" id="1458461.BN1012_Phect2776"/>
<dbReference type="EMBL" id="HG966617">
    <property type="protein sequence ID" value="CDO60989.1"/>
    <property type="molecule type" value="Genomic_DNA"/>
</dbReference>
<name>X5MH74_9HYPH</name>
<sequence>MRSQNSQFGLMEQILTALTLMAEMGDYIPEHVAPWLTWMQIVLIALPFVFIYYRAARMMILAQVVNFLIATIVFMAEGNQVTRLFGLGHIAWVYPMILYYKDIRSEYWKPYRVYAAIAAATIAISLVMDVRDVALWVGGDRGSTLVGLPEGYPAR</sequence>
<keyword evidence="1" id="KW-1133">Transmembrane helix</keyword>
<evidence type="ECO:0000313" key="3">
    <source>
        <dbReference type="Proteomes" id="UP000032160"/>
    </source>
</evidence>
<feature type="transmembrane region" description="Helical" evidence="1">
    <location>
        <begin position="35"/>
        <end position="53"/>
    </location>
</feature>
<protein>
    <submittedName>
        <fullName evidence="2">Uncharacterized protein</fullName>
    </submittedName>
</protein>
<gene>
    <name evidence="2" type="ORF">BN1012_Phect2776</name>
</gene>
<dbReference type="RefSeq" id="WP_145973428.1">
    <property type="nucleotide sequence ID" value="NZ_HG966617.1"/>
</dbReference>
<evidence type="ECO:0000256" key="1">
    <source>
        <dbReference type="SAM" id="Phobius"/>
    </source>
</evidence>
<evidence type="ECO:0000313" key="2">
    <source>
        <dbReference type="EMBL" id="CDO60989.1"/>
    </source>
</evidence>
<dbReference type="Proteomes" id="UP000032160">
    <property type="component" value="Chromosome I"/>
</dbReference>
<keyword evidence="3" id="KW-1185">Reference proteome</keyword>
<organism evidence="2 3">
    <name type="scientific">Candidatus Phaeomarinibacter ectocarpi</name>
    <dbReference type="NCBI Taxonomy" id="1458461"/>
    <lineage>
        <taxon>Bacteria</taxon>
        <taxon>Pseudomonadati</taxon>
        <taxon>Pseudomonadota</taxon>
        <taxon>Alphaproteobacteria</taxon>
        <taxon>Hyphomicrobiales</taxon>
        <taxon>Parvibaculaceae</taxon>
        <taxon>Candidatus Phaeomarinibacter</taxon>
    </lineage>
</organism>
<accession>X5MH74</accession>
<keyword evidence="1" id="KW-0812">Transmembrane</keyword>